<dbReference type="InterPro" id="IPR036390">
    <property type="entry name" value="WH_DNA-bd_sf"/>
</dbReference>
<dbReference type="PANTHER" id="PTHR30579:SF7">
    <property type="entry name" value="HTH-TYPE TRANSCRIPTIONAL REGULATOR LRHA-RELATED"/>
    <property type="match status" value="1"/>
</dbReference>
<evidence type="ECO:0000259" key="5">
    <source>
        <dbReference type="PROSITE" id="PS50931"/>
    </source>
</evidence>
<dbReference type="Pfam" id="PF00126">
    <property type="entry name" value="HTH_1"/>
    <property type="match status" value="1"/>
</dbReference>
<dbReference type="InterPro" id="IPR050176">
    <property type="entry name" value="LTTR"/>
</dbReference>
<dbReference type="OrthoDB" id="9789529at2"/>
<dbReference type="FunFam" id="1.10.10.10:FF:000001">
    <property type="entry name" value="LysR family transcriptional regulator"/>
    <property type="match status" value="1"/>
</dbReference>
<dbReference type="InterPro" id="IPR036388">
    <property type="entry name" value="WH-like_DNA-bd_sf"/>
</dbReference>
<comment type="similarity">
    <text evidence="1">Belongs to the LysR transcriptional regulatory family.</text>
</comment>
<dbReference type="Gene3D" id="3.40.190.10">
    <property type="entry name" value="Periplasmic binding protein-like II"/>
    <property type="match status" value="2"/>
</dbReference>
<dbReference type="GO" id="GO:0003677">
    <property type="term" value="F:DNA binding"/>
    <property type="evidence" value="ECO:0007669"/>
    <property type="project" value="UniProtKB-KW"/>
</dbReference>
<evidence type="ECO:0000256" key="4">
    <source>
        <dbReference type="ARBA" id="ARBA00023163"/>
    </source>
</evidence>
<organism evidence="6 7">
    <name type="scientific">Kiloniella spongiae</name>
    <dbReference type="NCBI Taxonomy" id="1489064"/>
    <lineage>
        <taxon>Bacteria</taxon>
        <taxon>Pseudomonadati</taxon>
        <taxon>Pseudomonadota</taxon>
        <taxon>Alphaproteobacteria</taxon>
        <taxon>Rhodospirillales</taxon>
        <taxon>Kiloniellaceae</taxon>
        <taxon>Kiloniella</taxon>
    </lineage>
</organism>
<dbReference type="RefSeq" id="WP_047763954.1">
    <property type="nucleotide sequence ID" value="NZ_LAQL01000006.1"/>
</dbReference>
<dbReference type="PRINTS" id="PR00039">
    <property type="entry name" value="HTHLYSR"/>
</dbReference>
<reference evidence="6 7" key="1">
    <citation type="submission" date="2015-03" db="EMBL/GenBank/DDBJ databases">
        <title>Genome Sequence of Kiloniella spongiae MEBiC09566, isolated from a marine sponge.</title>
        <authorList>
            <person name="Shao Z."/>
            <person name="Wang L."/>
            <person name="Li X."/>
        </authorList>
    </citation>
    <scope>NUCLEOTIDE SEQUENCE [LARGE SCALE GENOMIC DNA]</scope>
    <source>
        <strain evidence="6 7">MEBiC09566</strain>
    </source>
</reference>
<dbReference type="GO" id="GO:0003700">
    <property type="term" value="F:DNA-binding transcription factor activity"/>
    <property type="evidence" value="ECO:0007669"/>
    <property type="project" value="InterPro"/>
</dbReference>
<protein>
    <recommendedName>
        <fullName evidence="5">HTH lysR-type domain-containing protein</fullName>
    </recommendedName>
</protein>
<feature type="domain" description="HTH lysR-type" evidence="5">
    <location>
        <begin position="4"/>
        <end position="61"/>
    </location>
</feature>
<dbReference type="AlphaFoldDB" id="A0A0H2MVK8"/>
<dbReference type="Gene3D" id="1.10.10.10">
    <property type="entry name" value="Winged helix-like DNA-binding domain superfamily/Winged helix DNA-binding domain"/>
    <property type="match status" value="1"/>
</dbReference>
<dbReference type="InterPro" id="IPR000847">
    <property type="entry name" value="LysR_HTH_N"/>
</dbReference>
<dbReference type="SUPFAM" id="SSF46785">
    <property type="entry name" value="Winged helix' DNA-binding domain"/>
    <property type="match status" value="1"/>
</dbReference>
<sequence length="288" mass="31260">MINIPTDLLRTFSTVNDLGSITRAAETLGRSQPAISLQLQRLEDLLQISLFNRSGRKITLTEEGEILRGYAKQILAQNDEVISRLKTPKVGGVVRVGLPNDFAVSLLPTILGGFTSAHDGITLEVDCGISRDLIQAVDKNDYDVVIALCSDTPSPSLAKTWSDRLAWVGNGDTALLTQDTLPLIVYPQGCIYRQRSVDALNRAGKKWRISYSSPSQSGIEAAVKAGLGLTVLSEKTVPDSLEVVPMESGYPGLADVEVGLFYRQGDLTEAGLRLVNYITASMDEIHQE</sequence>
<dbReference type="PANTHER" id="PTHR30579">
    <property type="entry name" value="TRANSCRIPTIONAL REGULATOR"/>
    <property type="match status" value="1"/>
</dbReference>
<accession>A0A0H2MVK8</accession>
<dbReference type="Proteomes" id="UP000035444">
    <property type="component" value="Unassembled WGS sequence"/>
</dbReference>
<dbReference type="Pfam" id="PF03466">
    <property type="entry name" value="LysR_substrate"/>
    <property type="match status" value="1"/>
</dbReference>
<proteinExistence type="inferred from homology"/>
<dbReference type="SUPFAM" id="SSF53850">
    <property type="entry name" value="Periplasmic binding protein-like II"/>
    <property type="match status" value="1"/>
</dbReference>
<name>A0A0H2MVK8_9PROT</name>
<dbReference type="PATRIC" id="fig|1489064.4.peg.3210"/>
<keyword evidence="2" id="KW-0805">Transcription regulation</keyword>
<keyword evidence="7" id="KW-1185">Reference proteome</keyword>
<dbReference type="InterPro" id="IPR005119">
    <property type="entry name" value="LysR_subst-bd"/>
</dbReference>
<dbReference type="PROSITE" id="PS50931">
    <property type="entry name" value="HTH_LYSR"/>
    <property type="match status" value="1"/>
</dbReference>
<evidence type="ECO:0000256" key="3">
    <source>
        <dbReference type="ARBA" id="ARBA00023125"/>
    </source>
</evidence>
<evidence type="ECO:0000256" key="1">
    <source>
        <dbReference type="ARBA" id="ARBA00009437"/>
    </source>
</evidence>
<evidence type="ECO:0000313" key="7">
    <source>
        <dbReference type="Proteomes" id="UP000035444"/>
    </source>
</evidence>
<evidence type="ECO:0000256" key="2">
    <source>
        <dbReference type="ARBA" id="ARBA00023015"/>
    </source>
</evidence>
<dbReference type="STRING" id="1489064.WH96_09625"/>
<keyword evidence="4" id="KW-0804">Transcription</keyword>
<evidence type="ECO:0000313" key="6">
    <source>
        <dbReference type="EMBL" id="KLN60740.1"/>
    </source>
</evidence>
<comment type="caution">
    <text evidence="6">The sequence shown here is derived from an EMBL/GenBank/DDBJ whole genome shotgun (WGS) entry which is preliminary data.</text>
</comment>
<keyword evidence="3" id="KW-0238">DNA-binding</keyword>
<gene>
    <name evidence="6" type="ORF">WH96_09625</name>
</gene>
<dbReference type="EMBL" id="LAQL01000006">
    <property type="protein sequence ID" value="KLN60740.1"/>
    <property type="molecule type" value="Genomic_DNA"/>
</dbReference>